<evidence type="ECO:0000313" key="9">
    <source>
        <dbReference type="Proteomes" id="UP000185696"/>
    </source>
</evidence>
<evidence type="ECO:0000256" key="3">
    <source>
        <dbReference type="ARBA" id="ARBA00022634"/>
    </source>
</evidence>
<evidence type="ECO:0000256" key="1">
    <source>
        <dbReference type="ARBA" id="ARBA00007405"/>
    </source>
</evidence>
<evidence type="ECO:0000313" key="8">
    <source>
        <dbReference type="EMBL" id="OLF04451.1"/>
    </source>
</evidence>
<keyword evidence="4" id="KW-0547">Nucleotide-binding</keyword>
<protein>
    <recommendedName>
        <fullName evidence="2">ribonucleoside-diphosphate reductase</fullName>
        <ecNumber evidence="2">1.17.4.1</ecNumber>
    </recommendedName>
</protein>
<dbReference type="EMBL" id="MSIF01000044">
    <property type="protein sequence ID" value="OLF04451.1"/>
    <property type="molecule type" value="Genomic_DNA"/>
</dbReference>
<evidence type="ECO:0000256" key="5">
    <source>
        <dbReference type="ARBA" id="ARBA00047754"/>
    </source>
</evidence>
<sequence length="159" mass="17518">MNHSPARERLPRRRHGITHAVTINGAEVFMTTNQFPDGRPGEVFARWGKDGSTAGGMMDAFSIMLSLALQYGVPAEAIVAKLRDLRFEPFGMTDDDEIPDASSIMDWVARRLALDWLPFDTRKDLGVLTTKEEAALPADAYAPTPLARRQPPNPRAATA</sequence>
<comment type="similarity">
    <text evidence="1">Belongs to the ribonucleoside diphosphate reductase class-2 family.</text>
</comment>
<dbReference type="Proteomes" id="UP000185696">
    <property type="component" value="Unassembled WGS sequence"/>
</dbReference>
<dbReference type="GO" id="GO:0004748">
    <property type="term" value="F:ribonucleoside-diphosphate reductase activity, thioredoxin disulfide as acceptor"/>
    <property type="evidence" value="ECO:0007669"/>
    <property type="project" value="UniProtKB-EC"/>
</dbReference>
<dbReference type="AlphaFoldDB" id="A0A7Z1ATZ4"/>
<evidence type="ECO:0000259" key="7">
    <source>
        <dbReference type="Pfam" id="PF12637"/>
    </source>
</evidence>
<comment type="caution">
    <text evidence="8">The sequence shown here is derived from an EMBL/GenBank/DDBJ whole genome shotgun (WGS) entry which is preliminary data.</text>
</comment>
<feature type="region of interest" description="Disordered" evidence="6">
    <location>
        <begin position="139"/>
        <end position="159"/>
    </location>
</feature>
<keyword evidence="9" id="KW-1185">Reference proteome</keyword>
<gene>
    <name evidence="8" type="ORF">BLA60_40845</name>
</gene>
<keyword evidence="3" id="KW-0237">DNA synthesis</keyword>
<proteinExistence type="inferred from homology"/>
<reference evidence="8 9" key="1">
    <citation type="submission" date="2016-12" db="EMBL/GenBank/DDBJ databases">
        <title>The draft genome sequence of Actinophytocola xinjiangensis.</title>
        <authorList>
            <person name="Wang W."/>
            <person name="Yuan L."/>
        </authorList>
    </citation>
    <scope>NUCLEOTIDE SEQUENCE [LARGE SCALE GENOMIC DNA]</scope>
    <source>
        <strain evidence="8 9">CGMCC 4.4663</strain>
    </source>
</reference>
<dbReference type="EC" id="1.17.4.1" evidence="2"/>
<dbReference type="GO" id="GO:0000166">
    <property type="term" value="F:nucleotide binding"/>
    <property type="evidence" value="ECO:0007669"/>
    <property type="project" value="UniProtKB-KW"/>
</dbReference>
<dbReference type="GO" id="GO:0071897">
    <property type="term" value="P:DNA biosynthetic process"/>
    <property type="evidence" value="ECO:0007669"/>
    <property type="project" value="UniProtKB-KW"/>
</dbReference>
<evidence type="ECO:0000256" key="2">
    <source>
        <dbReference type="ARBA" id="ARBA00012274"/>
    </source>
</evidence>
<accession>A0A7Z1ATZ4</accession>
<evidence type="ECO:0000256" key="4">
    <source>
        <dbReference type="ARBA" id="ARBA00022741"/>
    </source>
</evidence>
<organism evidence="8 9">
    <name type="scientific">Actinophytocola xinjiangensis</name>
    <dbReference type="NCBI Taxonomy" id="485602"/>
    <lineage>
        <taxon>Bacteria</taxon>
        <taxon>Bacillati</taxon>
        <taxon>Actinomycetota</taxon>
        <taxon>Actinomycetes</taxon>
        <taxon>Pseudonocardiales</taxon>
        <taxon>Pseudonocardiaceae</taxon>
    </lineage>
</organism>
<name>A0A7Z1ATZ4_9PSEU</name>
<dbReference type="Pfam" id="PF12637">
    <property type="entry name" value="TSCPD"/>
    <property type="match status" value="1"/>
</dbReference>
<evidence type="ECO:0000256" key="6">
    <source>
        <dbReference type="SAM" id="MobiDB-lite"/>
    </source>
</evidence>
<comment type="catalytic activity">
    <reaction evidence="5">
        <text>a 2'-deoxyribonucleoside 5'-diphosphate + [thioredoxin]-disulfide + H2O = a ribonucleoside 5'-diphosphate + [thioredoxin]-dithiol</text>
        <dbReference type="Rhea" id="RHEA:23252"/>
        <dbReference type="Rhea" id="RHEA-COMP:10698"/>
        <dbReference type="Rhea" id="RHEA-COMP:10700"/>
        <dbReference type="ChEBI" id="CHEBI:15377"/>
        <dbReference type="ChEBI" id="CHEBI:29950"/>
        <dbReference type="ChEBI" id="CHEBI:50058"/>
        <dbReference type="ChEBI" id="CHEBI:57930"/>
        <dbReference type="ChEBI" id="CHEBI:73316"/>
        <dbReference type="EC" id="1.17.4.1"/>
    </reaction>
</comment>
<feature type="domain" description="TSCPD" evidence="7">
    <location>
        <begin position="11"/>
        <end position="113"/>
    </location>
</feature>
<dbReference type="InterPro" id="IPR024434">
    <property type="entry name" value="TSCPD_dom"/>
</dbReference>